<dbReference type="Gene3D" id="3.10.450.30">
    <property type="entry name" value="Microbial ribonucleases"/>
    <property type="match status" value="1"/>
</dbReference>
<proteinExistence type="inferred from homology"/>
<evidence type="ECO:0000256" key="6">
    <source>
        <dbReference type="ARBA" id="ARBA00023157"/>
    </source>
</evidence>
<organism evidence="10 11">
    <name type="scientific">Alternaria tenuissima</name>
    <dbReference type="NCBI Taxonomy" id="119927"/>
    <lineage>
        <taxon>Eukaryota</taxon>
        <taxon>Fungi</taxon>
        <taxon>Dikarya</taxon>
        <taxon>Ascomycota</taxon>
        <taxon>Pezizomycotina</taxon>
        <taxon>Dothideomycetes</taxon>
        <taxon>Pleosporomycetidae</taxon>
        <taxon>Pleosporales</taxon>
        <taxon>Pleosporineae</taxon>
        <taxon>Pleosporaceae</taxon>
        <taxon>Alternaria</taxon>
        <taxon>Alternaria sect. Alternaria</taxon>
        <taxon>Alternaria alternata complex</taxon>
    </lineage>
</organism>
<dbReference type="GO" id="GO:0046589">
    <property type="term" value="F:ribonuclease T1 activity"/>
    <property type="evidence" value="ECO:0007669"/>
    <property type="project" value="UniProtKB-EC"/>
</dbReference>
<dbReference type="EC" id="4.6.1.24" evidence="2"/>
<keyword evidence="7" id="KW-0456">Lyase</keyword>
<evidence type="ECO:0000256" key="5">
    <source>
        <dbReference type="ARBA" id="ARBA00022801"/>
    </source>
</evidence>
<keyword evidence="6" id="KW-1015">Disulfide bond</keyword>
<gene>
    <name evidence="10" type="ORF">AA0114_g8725</name>
</gene>
<protein>
    <recommendedName>
        <fullName evidence="2">ribonuclease T1</fullName>
        <ecNumber evidence="2">4.6.1.24</ecNumber>
    </recommendedName>
</protein>
<reference evidence="11" key="1">
    <citation type="journal article" date="2019" name="bioRxiv">
        <title>Genomics, evolutionary history and diagnostics of the Alternaria alternata species group including apple and Asian pear pathotypes.</title>
        <authorList>
            <person name="Armitage A.D."/>
            <person name="Cockerton H.M."/>
            <person name="Sreenivasaprasad S."/>
            <person name="Woodhall J.W."/>
            <person name="Lane C.R."/>
            <person name="Harrison R.J."/>
            <person name="Clarkson J.P."/>
        </authorList>
    </citation>
    <scope>NUCLEOTIDE SEQUENCE [LARGE SCALE GENOMIC DNA]</scope>
    <source>
        <strain evidence="11">FERA 1082</strain>
    </source>
</reference>
<comment type="similarity">
    <text evidence="1">Belongs to the ribonuclease N1/T1 family.</text>
</comment>
<accession>A0A4Q4M9S6</accession>
<dbReference type="GO" id="GO:0016787">
    <property type="term" value="F:hydrolase activity"/>
    <property type="evidence" value="ECO:0007669"/>
    <property type="project" value="UniProtKB-KW"/>
</dbReference>
<evidence type="ECO:0000256" key="1">
    <source>
        <dbReference type="ARBA" id="ARBA00009006"/>
    </source>
</evidence>
<evidence type="ECO:0000256" key="7">
    <source>
        <dbReference type="ARBA" id="ARBA00023239"/>
    </source>
</evidence>
<dbReference type="Proteomes" id="UP000292402">
    <property type="component" value="Unassembled WGS sequence"/>
</dbReference>
<keyword evidence="9" id="KW-0732">Signal</keyword>
<keyword evidence="5" id="KW-0378">Hydrolase</keyword>
<evidence type="ECO:0000256" key="2">
    <source>
        <dbReference type="ARBA" id="ARBA00012549"/>
    </source>
</evidence>
<dbReference type="Pfam" id="PF00545">
    <property type="entry name" value="Ribonuclease"/>
    <property type="match status" value="1"/>
</dbReference>
<evidence type="ECO:0000256" key="9">
    <source>
        <dbReference type="SAM" id="SignalP"/>
    </source>
</evidence>
<evidence type="ECO:0000256" key="4">
    <source>
        <dbReference type="ARBA" id="ARBA00022759"/>
    </source>
</evidence>
<dbReference type="EMBL" id="PDXA01000032">
    <property type="protein sequence ID" value="RYN45777.1"/>
    <property type="molecule type" value="Genomic_DNA"/>
</dbReference>
<comment type="catalytic activity">
    <reaction evidence="8">
        <text>[RNA] containing guanosine + H2O = an [RNA fragment]-3'-guanosine-3'-phosphate + a 5'-hydroxy-ribonucleotide-3'-[RNA fragment].</text>
        <dbReference type="EC" id="4.6.1.24"/>
    </reaction>
</comment>
<feature type="signal peptide" evidence="9">
    <location>
        <begin position="1"/>
        <end position="17"/>
    </location>
</feature>
<dbReference type="PANTHER" id="PTHR42104:SF1">
    <property type="entry name" value="EXTRACELLULAR GUANYL-SPECIFIC RIBONUCLEASE RNTA (AFU_ORTHOLOGUE AFUA_4G03230)"/>
    <property type="match status" value="1"/>
</dbReference>
<evidence type="ECO:0000256" key="8">
    <source>
        <dbReference type="ARBA" id="ARBA00034015"/>
    </source>
</evidence>
<dbReference type="InterPro" id="IPR016191">
    <property type="entry name" value="Ribonuclease/ribotoxin"/>
</dbReference>
<feature type="chain" id="PRO_5020364728" description="ribonuclease T1" evidence="9">
    <location>
        <begin position="18"/>
        <end position="169"/>
    </location>
</feature>
<name>A0A4Q4M9S6_9PLEO</name>
<keyword evidence="3" id="KW-0540">Nuclease</keyword>
<sequence length="169" mass="18364">MQIIAVLFASLATLAAANPLPLNPDSNKALVARADIVSVKCPTVNNAAEATYSVKEIEDAYNIAVGLLQPPPHYATGKPNSQGVRKQYPAYYGNYQNIPVPADCNVPDLIEWNEFPILRGKVPFGDDSNAGPDRVVFARRNNNQFTYCFTVYHQDNADGQGAGDFAQCT</sequence>
<evidence type="ECO:0000256" key="3">
    <source>
        <dbReference type="ARBA" id="ARBA00022722"/>
    </source>
</evidence>
<dbReference type="PANTHER" id="PTHR42104">
    <property type="entry name" value="EXTRACELLULAR GUANYL-SPECIFIC RIBONUCLEASE RNTA (AFU_ORTHOLOGUE AFUA_4G03230)"/>
    <property type="match status" value="1"/>
</dbReference>
<dbReference type="AlphaFoldDB" id="A0A4Q4M9S6"/>
<evidence type="ECO:0000313" key="11">
    <source>
        <dbReference type="Proteomes" id="UP000292402"/>
    </source>
</evidence>
<evidence type="ECO:0000313" key="10">
    <source>
        <dbReference type="EMBL" id="RYN45777.1"/>
    </source>
</evidence>
<dbReference type="GO" id="GO:0003723">
    <property type="term" value="F:RNA binding"/>
    <property type="evidence" value="ECO:0007669"/>
    <property type="project" value="InterPro"/>
</dbReference>
<dbReference type="SUPFAM" id="SSF53933">
    <property type="entry name" value="Microbial ribonucleases"/>
    <property type="match status" value="1"/>
</dbReference>
<dbReference type="InterPro" id="IPR000026">
    <property type="entry name" value="N1-like"/>
</dbReference>
<comment type="caution">
    <text evidence="10">The sequence shown here is derived from an EMBL/GenBank/DDBJ whole genome shotgun (WGS) entry which is preliminary data.</text>
</comment>
<keyword evidence="4" id="KW-0255">Endonuclease</keyword>